<feature type="region of interest" description="Disordered" evidence="1">
    <location>
        <begin position="701"/>
        <end position="731"/>
    </location>
</feature>
<proteinExistence type="predicted"/>
<dbReference type="EMBL" id="AF348138">
    <property type="protein sequence ID" value="AAL73352.1"/>
    <property type="molecule type" value="Genomic_DNA"/>
</dbReference>
<feature type="compositionally biased region" description="Low complexity" evidence="1">
    <location>
        <begin position="711"/>
        <end position="731"/>
    </location>
</feature>
<dbReference type="Pfam" id="PF03429">
    <property type="entry name" value="MSP1b"/>
    <property type="match status" value="1"/>
</dbReference>
<name>Q8VSW0_ANAMA</name>
<organism evidence="2">
    <name type="scientific">Anaplasma marginale</name>
    <dbReference type="NCBI Taxonomy" id="770"/>
    <lineage>
        <taxon>Bacteria</taxon>
        <taxon>Pseudomonadati</taxon>
        <taxon>Pseudomonadota</taxon>
        <taxon>Alphaproteobacteria</taxon>
        <taxon>Rickettsiales</taxon>
        <taxon>Anaplasmataceae</taxon>
        <taxon>Anaplasma</taxon>
    </lineage>
</organism>
<dbReference type="AlphaFoldDB" id="Q8VSW0"/>
<evidence type="ECO:0000313" key="2">
    <source>
        <dbReference type="EMBL" id="AAL73352.1"/>
    </source>
</evidence>
<gene>
    <name evidence="2" type="primary">msp1b2</name>
</gene>
<evidence type="ECO:0000256" key="1">
    <source>
        <dbReference type="SAM" id="MobiDB-lite"/>
    </source>
</evidence>
<protein>
    <submittedName>
        <fullName evidence="2">Major surface protein 1 beta 2</fullName>
    </submittedName>
</protein>
<reference evidence="2" key="1">
    <citation type="journal article" date="2002" name="Gene">
        <title>Conservation of major surface protein 1 genes of Anaplasma marginale during cyclic transmission between ticks and cattle.</title>
        <authorList>
            <person name="Bowie M.V."/>
            <person name="de la Fuente J."/>
            <person name="Kocan K.M."/>
            <person name="Blouin E.F."/>
            <person name="Barbet A.F."/>
        </authorList>
    </citation>
    <scope>NUCLEOTIDE SEQUENCE</scope>
</reference>
<sequence>MAEDDKQQQQNQSNVVQAISAVFQRKSAELQRLNDFIKGADGTLKNVHPHMKSLEALSKQLSEKIAAEAAAKADAKYESVGLRAKAAAALGNLGRLFRSGSKGGYTPQGIDNIPFMDEAPDTGERVVVPAGEEQEFGKAAAWGLAGFKRTVDESLEMLDRGMHMLAEGQAQISQGIEDKSTELVREGLEISRLGAGLCRNGLVEASYGVSYANETMGKYAGKGLEKCKNKLDNACHKWHDALNEIESLRTAIDAKAEQQVEGEAWSPEGVSANTFYKGLHKIGTAIAVAAQATWEGLAMTGKFMGAVAKLAGAVSMCVAAYTAAILPAGIPLAFMGPESKLAEYVNRAADYLHSNVEQATKDLMASEFAMMTFGGIMTCAKLMKDSFAAINQKFEEVNATLAPRGATDIAQGIKETYKSVGDAFKSVGDAFKSVNTGIAKWTTDKWTAALAGYASVEQLEEAKEADRVQAEQRAEEQAMTKSVAQKRAATVAAGTETIKTIVSDMCNELAQIGGLSQAERDALVQSFTPKPPARTTKEIVSQMCNSVKSAFGSISHITNVIRQAGKDAQKIDPQVEVAEISPETIYAMSEALYALNMQESATINNALLAAANDNSKGGAEANIVNAAVEACMAAGQTNTLAGRTAEAQVGLEAAGIKLGDAQELQEAAQQKPKGIEGINLEELAQAAEGLATAVNEASVDGKIQSPNQQESQIAQGGQHAAQQQSSSGWSR</sequence>
<accession>Q8VSW0</accession>
<dbReference type="InterPro" id="IPR005091">
    <property type="entry name" value="MSP1b"/>
</dbReference>